<accession>A0ABT6NK87</accession>
<organism evidence="2 3">
    <name type="scientific">Polyangium sorediatum</name>
    <dbReference type="NCBI Taxonomy" id="889274"/>
    <lineage>
        <taxon>Bacteria</taxon>
        <taxon>Pseudomonadati</taxon>
        <taxon>Myxococcota</taxon>
        <taxon>Polyangia</taxon>
        <taxon>Polyangiales</taxon>
        <taxon>Polyangiaceae</taxon>
        <taxon>Polyangium</taxon>
    </lineage>
</organism>
<comment type="caution">
    <text evidence="2">The sequence shown here is derived from an EMBL/GenBank/DDBJ whole genome shotgun (WGS) entry which is preliminary data.</text>
</comment>
<evidence type="ECO:0000256" key="1">
    <source>
        <dbReference type="SAM" id="MobiDB-lite"/>
    </source>
</evidence>
<reference evidence="2 3" key="1">
    <citation type="submission" date="2023-04" db="EMBL/GenBank/DDBJ databases">
        <title>The genome sequence of Polyangium sorediatum DSM14670.</title>
        <authorList>
            <person name="Zhang X."/>
        </authorList>
    </citation>
    <scope>NUCLEOTIDE SEQUENCE [LARGE SCALE GENOMIC DNA]</scope>
    <source>
        <strain evidence="2 3">DSM 14670</strain>
    </source>
</reference>
<proteinExistence type="predicted"/>
<name>A0ABT6NK87_9BACT</name>
<evidence type="ECO:0000313" key="3">
    <source>
        <dbReference type="Proteomes" id="UP001160301"/>
    </source>
</evidence>
<evidence type="ECO:0000313" key="2">
    <source>
        <dbReference type="EMBL" id="MDI1428724.1"/>
    </source>
</evidence>
<protein>
    <recommendedName>
        <fullName evidence="4">PE-PGRS family protein</fullName>
    </recommendedName>
</protein>
<sequence length="190" mass="18629">MRTFRWMLVVSLVIAFGCGDGGSNGQGGAGGEGGTGGHGGAGGQGGQGGAGGEGGAGGGAVAPACFTGTATCNPLTNQGCTGAGEACDFGEKQGKPGFYCYPPPNEAKEGEACSNASGPFCAPTLHCYGTCKKFCCASTECAEGETCEPFDAALGTLGFCRDPNACSPAGGPCQKPEDCCSMDCHVDHCH</sequence>
<dbReference type="EMBL" id="JARZHI010000003">
    <property type="protein sequence ID" value="MDI1428724.1"/>
    <property type="molecule type" value="Genomic_DNA"/>
</dbReference>
<keyword evidence="3" id="KW-1185">Reference proteome</keyword>
<dbReference type="RefSeq" id="WP_284720048.1">
    <property type="nucleotide sequence ID" value="NZ_JARZHI010000003.1"/>
</dbReference>
<feature type="region of interest" description="Disordered" evidence="1">
    <location>
        <begin position="27"/>
        <end position="54"/>
    </location>
</feature>
<gene>
    <name evidence="2" type="ORF">QHF89_04440</name>
</gene>
<evidence type="ECO:0008006" key="4">
    <source>
        <dbReference type="Google" id="ProtNLM"/>
    </source>
</evidence>
<dbReference type="PROSITE" id="PS51257">
    <property type="entry name" value="PROKAR_LIPOPROTEIN"/>
    <property type="match status" value="1"/>
</dbReference>
<dbReference type="Proteomes" id="UP001160301">
    <property type="component" value="Unassembled WGS sequence"/>
</dbReference>